<feature type="domain" description="DUF1592" evidence="4">
    <location>
        <begin position="498"/>
        <end position="626"/>
    </location>
</feature>
<dbReference type="InterPro" id="IPR013043">
    <property type="entry name" value="DUF1595"/>
</dbReference>
<reference evidence="7 8" key="1">
    <citation type="submission" date="2019-02" db="EMBL/GenBank/DDBJ databases">
        <title>Deep-cultivation of Planctomycetes and their phenomic and genomic characterization uncovers novel biology.</title>
        <authorList>
            <person name="Wiegand S."/>
            <person name="Jogler M."/>
            <person name="Boedeker C."/>
            <person name="Pinto D."/>
            <person name="Vollmers J."/>
            <person name="Rivas-Marin E."/>
            <person name="Kohn T."/>
            <person name="Peeters S.H."/>
            <person name="Heuer A."/>
            <person name="Rast P."/>
            <person name="Oberbeckmann S."/>
            <person name="Bunk B."/>
            <person name="Jeske O."/>
            <person name="Meyerdierks A."/>
            <person name="Storesund J.E."/>
            <person name="Kallscheuer N."/>
            <person name="Luecker S."/>
            <person name="Lage O.M."/>
            <person name="Pohl T."/>
            <person name="Merkel B.J."/>
            <person name="Hornburger P."/>
            <person name="Mueller R.-W."/>
            <person name="Bruemmer F."/>
            <person name="Labrenz M."/>
            <person name="Spormann A.M."/>
            <person name="Op Den Camp H."/>
            <person name="Overmann J."/>
            <person name="Amann R."/>
            <person name="Jetten M.S.M."/>
            <person name="Mascher T."/>
            <person name="Medema M.H."/>
            <person name="Devos D.P."/>
            <person name="Kaster A.-K."/>
            <person name="Ovreas L."/>
            <person name="Rohde M."/>
            <person name="Galperin M.Y."/>
            <person name="Jogler C."/>
        </authorList>
    </citation>
    <scope>NUCLEOTIDE SEQUENCE [LARGE SCALE GENOMIC DNA]</scope>
    <source>
        <strain evidence="7 8">V7</strain>
    </source>
</reference>
<dbReference type="Pfam" id="PF07631">
    <property type="entry name" value="PSD4"/>
    <property type="match status" value="1"/>
</dbReference>
<evidence type="ECO:0000313" key="8">
    <source>
        <dbReference type="Proteomes" id="UP000316476"/>
    </source>
</evidence>
<dbReference type="InterPro" id="IPR013036">
    <property type="entry name" value="DUF1587"/>
</dbReference>
<evidence type="ECO:0000259" key="3">
    <source>
        <dbReference type="Pfam" id="PF07627"/>
    </source>
</evidence>
<name>A0A5C6FLT8_9PLAN</name>
<evidence type="ECO:0000313" key="7">
    <source>
        <dbReference type="EMBL" id="TWU63115.1"/>
    </source>
</evidence>
<dbReference type="Pfam" id="PF07627">
    <property type="entry name" value="PSCyt3"/>
    <property type="match status" value="1"/>
</dbReference>
<evidence type="ECO:0008006" key="9">
    <source>
        <dbReference type="Google" id="ProtNLM"/>
    </source>
</evidence>
<sequence length="835" mass="94394">MHWFQRLVAASPCLRRPLGCVIALSCIVVLMSPRECPADDLAAFVAKYCADCHGPDTQEAQRRFDQIDYRQPSADDVILMTEIVDQLTLGDMPPQDADQPAEKVRLATTESLRKSIARAQQASQSTNRQTVLRRLNRDEYRRTIADLFDMDMSMFDPTLSFPADTVGGSFDNVGDELVTSAYLLEHYLDAADQVVEKVFRQSRDVPERTWNFRGHFLQQPELNPAHKEAFDYRYLCLYDSPLADRPEGAYGPLLDFDQGVPVDGTYEIRVLAEAKNRDTPYPADQLGIELDEPFRLAIVPGDVALKEQHTMQPMQPVLAHSKVPDDQPTWLTFRVPLDRGFAPRFTFPNGMAEVRPLYVRLVRKYPELLPKNKRKSSGIFVDRKTIIRDGFLPHIRIHEVQIRGPIEAGTPTRSQQAVLGEQPFAPERTREILSAFASKAYRRPVSPAEVDRLMSVVSVRKKQGRSDFEAFQDAIRAILCSPAFLYMDPDVDDSADHLSDYAIATRLSYFLWGTMPDDSLRRCAAQGQLSDRAVRAEQVDRLLNDSRSDVLIRRFLDGWLRLSDLGSQPPDRNSFKAYYKDSLEDDMRRESELFLRHLIDNDLPVTEFLTADYSFINRDLARLYGIADAIPAEQAEQFRLVHFDDPLRGGLLGQAAVLTATANGIETSPVIRGVWMLETVLGQSAPPPPDDVPAIDPDVRGAKSIVDLLEKHRSDQACNQCHRKIDPLGFALESFDPIGRRRDRYGNKIAIETGGKLPSGESFEDLGGLKMLLAQRRSFFARSFVESMMTFALGRRLEPQDRSTVDAICDSVADEDYPVRQLIHRLVESPAFISR</sequence>
<dbReference type="Pfam" id="PF07624">
    <property type="entry name" value="PSD2"/>
    <property type="match status" value="1"/>
</dbReference>
<feature type="domain" description="Cytochrome C Planctomycete-type" evidence="5">
    <location>
        <begin position="49"/>
        <end position="96"/>
    </location>
</feature>
<feature type="domain" description="DUF1595" evidence="6">
    <location>
        <begin position="429"/>
        <end position="487"/>
    </location>
</feature>
<comment type="caution">
    <text evidence="7">The sequence shown here is derived from an EMBL/GenBank/DDBJ whole genome shotgun (WGS) entry which is preliminary data.</text>
</comment>
<proteinExistence type="predicted"/>
<dbReference type="EMBL" id="SJPZ01000002">
    <property type="protein sequence ID" value="TWU63115.1"/>
    <property type="molecule type" value="Genomic_DNA"/>
</dbReference>
<protein>
    <recommendedName>
        <fullName evidence="9">Planctomycete cytochrome C</fullName>
    </recommendedName>
</protein>
<dbReference type="InterPro" id="IPR011429">
    <property type="entry name" value="Cyt_c_Planctomycete-type"/>
</dbReference>
<dbReference type="InterPro" id="IPR013039">
    <property type="entry name" value="DUF1588"/>
</dbReference>
<evidence type="ECO:0000259" key="2">
    <source>
        <dbReference type="Pfam" id="PF07626"/>
    </source>
</evidence>
<dbReference type="Pfam" id="PF07635">
    <property type="entry name" value="PSCyt1"/>
    <property type="match status" value="1"/>
</dbReference>
<gene>
    <name evidence="7" type="ORF">V7x_48530</name>
</gene>
<accession>A0A5C6FLT8</accession>
<dbReference type="Pfam" id="PF07626">
    <property type="entry name" value="PSD3"/>
    <property type="match status" value="1"/>
</dbReference>
<organism evidence="7 8">
    <name type="scientific">Crateriforma conspicua</name>
    <dbReference type="NCBI Taxonomy" id="2527996"/>
    <lineage>
        <taxon>Bacteria</taxon>
        <taxon>Pseudomonadati</taxon>
        <taxon>Planctomycetota</taxon>
        <taxon>Planctomycetia</taxon>
        <taxon>Planctomycetales</taxon>
        <taxon>Planctomycetaceae</taxon>
        <taxon>Crateriforma</taxon>
    </lineage>
</organism>
<dbReference type="InterPro" id="IPR013042">
    <property type="entry name" value="DUF1592"/>
</dbReference>
<dbReference type="Proteomes" id="UP000316476">
    <property type="component" value="Unassembled WGS sequence"/>
</dbReference>
<dbReference type="OrthoDB" id="175242at2"/>
<dbReference type="Pfam" id="PF07637">
    <property type="entry name" value="PSD5"/>
    <property type="match status" value="1"/>
</dbReference>
<evidence type="ECO:0000259" key="6">
    <source>
        <dbReference type="Pfam" id="PF07637"/>
    </source>
</evidence>
<dbReference type="AlphaFoldDB" id="A0A5C6FLT8"/>
<evidence type="ECO:0000259" key="5">
    <source>
        <dbReference type="Pfam" id="PF07635"/>
    </source>
</evidence>
<feature type="domain" description="DUF1585" evidence="1">
    <location>
        <begin position="759"/>
        <end position="832"/>
    </location>
</feature>
<evidence type="ECO:0000259" key="1">
    <source>
        <dbReference type="Pfam" id="PF07624"/>
    </source>
</evidence>
<dbReference type="InterPro" id="IPR011478">
    <property type="entry name" value="DUF1585"/>
</dbReference>
<evidence type="ECO:0000259" key="4">
    <source>
        <dbReference type="Pfam" id="PF07631"/>
    </source>
</evidence>
<dbReference type="RefSeq" id="WP_146415785.1">
    <property type="nucleotide sequence ID" value="NZ_SJPZ01000002.1"/>
</dbReference>
<feature type="domain" description="DUF1588" evidence="3">
    <location>
        <begin position="648"/>
        <end position="744"/>
    </location>
</feature>
<feature type="domain" description="DUF1587" evidence="2">
    <location>
        <begin position="133"/>
        <end position="199"/>
    </location>
</feature>